<dbReference type="EMBL" id="JAQQAL010000006">
    <property type="protein sequence ID" value="MDC7225474.1"/>
    <property type="molecule type" value="Genomic_DNA"/>
</dbReference>
<evidence type="ECO:0000313" key="12">
    <source>
        <dbReference type="EMBL" id="MDC7225474.1"/>
    </source>
</evidence>
<keyword evidence="6 9" id="KW-0786">Thiamine pyrophosphate</keyword>
<comment type="function">
    <text evidence="2 9">Component of the pyruvate dehydrogenase (PDH) complex, that catalyzes the overall conversion of pyruvate to acetyl-CoA and CO(2).</text>
</comment>
<evidence type="ECO:0000256" key="3">
    <source>
        <dbReference type="ARBA" id="ARBA00012281"/>
    </source>
</evidence>
<sequence>MNKDITNYKHVVDNDPEETRDWIDSLKGVIEHEGPEKTDFLLGALTDTARQQGVDTSPGIISPYANTIPPSEQQYVSKEESLTAMRVASYVRWNAMAMVARANRDYAGIGGHIASFSSASAIYEVGFNWFFKGPDAEFGPDLVFFQGHSAPGMYSRAFVEGRLTEENLEKFRREAEGGGLSSYPHPWLMPDFWQFPTVSMGIGPLTAIHQARFMKYLDARGLKDAGDRKVWIFMGDGESDEPESLSGLSLAARENLDNVICVVNCNLQRLDGPVRGNGKIIQELEGKFRGAGWNVIKVIWGTEWDEILERDSKGLLVKKLASLVDGDFQSIRAKGPEYLREKIFGDDPYLKDLVKDKSDKELWQMTRGGHDPRKIYAAFQRAVEHKGQPTVILLKTVKGYGMGRAGEASMGTHNQKKMDLDSLKAFRDRYHVPLEDSKLEDLPFLRPEEGSEESVFLENQRKLLGGPVPYRRKETEKLKIPEISSFKALTASSGDRELSTTMAFVRLLTALIKDKNIGERIVPIIPDEARTFGMEGLFRQIGIYAPAGQLYEPADGDSLMWYREDKRGQILEEGITEAGAIASWMAAATSYSVNNLSMIPFYTFYSMFGFQRVGDFIWAAGDSRAKGFLMGATAGKTTLNGEGLQHQDGHGLLIASTHPNCLAYDPVFSYELAVIIQDGMNRMYAKGEDIFYYITLMNENYTQPEMPADSREGILKGAYIFRKKKGSKTVVQLMGSGTIFREVLSAAEMLEQDYGVDADIWSLPGINQLHRDGVEVERYNRLNPGKRKKVPYLTEVLKGHDGPVVISTDYIRSYPEQIRRLIPEARVTILGTDGFGRSDTRDNLRSFFEVDRYHIVLAALSALEDSGEIKKGTAADAIKRYGIDPARPEPSIS</sequence>
<dbReference type="InterPro" id="IPR035807">
    <property type="entry name" value="PDC_E1_N"/>
</dbReference>
<reference evidence="12 13" key="1">
    <citation type="submission" date="2022-12" db="EMBL/GenBank/DDBJ databases">
        <title>Metagenome assembled genome from gulf of manar.</title>
        <authorList>
            <person name="Kohli P."/>
            <person name="Pk S."/>
            <person name="Venkata Ramana C."/>
            <person name="Sasikala C."/>
        </authorList>
    </citation>
    <scope>NUCLEOTIDE SEQUENCE [LARGE SCALE GENOMIC DNA]</scope>
    <source>
        <strain evidence="12">JB008</strain>
    </source>
</reference>
<gene>
    <name evidence="12" type="primary">aceE</name>
    <name evidence="12" type="ORF">PQJ61_01775</name>
</gene>
<dbReference type="InterPro" id="IPR009014">
    <property type="entry name" value="Transketo_C/PFOR_II"/>
</dbReference>
<accession>A0AAJ1ICC4</accession>
<dbReference type="PIRSF" id="PIRSF000156">
    <property type="entry name" value="Pyruvate_dh_E1"/>
    <property type="match status" value="1"/>
</dbReference>
<dbReference type="PROSITE" id="PS50003">
    <property type="entry name" value="PH_DOMAIN"/>
    <property type="match status" value="1"/>
</dbReference>
<feature type="binding site" evidence="10">
    <location>
        <position position="236"/>
    </location>
    <ligand>
        <name>Mg(2+)</name>
        <dbReference type="ChEBI" id="CHEBI:18420"/>
    </ligand>
</feature>
<dbReference type="InterPro" id="IPR051157">
    <property type="entry name" value="PDH/Transketolase"/>
</dbReference>
<feature type="domain" description="PH" evidence="11">
    <location>
        <begin position="1"/>
        <end position="31"/>
    </location>
</feature>
<dbReference type="Pfam" id="PF00456">
    <property type="entry name" value="Transketolase_N"/>
    <property type="match status" value="1"/>
</dbReference>
<evidence type="ECO:0000313" key="13">
    <source>
        <dbReference type="Proteomes" id="UP001221217"/>
    </source>
</evidence>
<dbReference type="Gene3D" id="3.40.50.920">
    <property type="match status" value="1"/>
</dbReference>
<organism evidence="12 13">
    <name type="scientific">Candidatus Thalassospirochaeta sargassi</name>
    <dbReference type="NCBI Taxonomy" id="3119039"/>
    <lineage>
        <taxon>Bacteria</taxon>
        <taxon>Pseudomonadati</taxon>
        <taxon>Spirochaetota</taxon>
        <taxon>Spirochaetia</taxon>
        <taxon>Spirochaetales</taxon>
        <taxon>Spirochaetaceae</taxon>
        <taxon>Candidatus Thalassospirochaeta</taxon>
    </lineage>
</organism>
<dbReference type="Pfam" id="PF17831">
    <property type="entry name" value="PDH_E1_M"/>
    <property type="match status" value="1"/>
</dbReference>
<dbReference type="CDD" id="cd02017">
    <property type="entry name" value="TPP_E1_EcPDC_like"/>
    <property type="match status" value="1"/>
</dbReference>
<evidence type="ECO:0000256" key="6">
    <source>
        <dbReference type="ARBA" id="ARBA00023052"/>
    </source>
</evidence>
<dbReference type="Pfam" id="PF22613">
    <property type="entry name" value="Transketolase_C_1"/>
    <property type="match status" value="1"/>
</dbReference>
<evidence type="ECO:0000256" key="2">
    <source>
        <dbReference type="ARBA" id="ARBA00003157"/>
    </source>
</evidence>
<dbReference type="InterPro" id="IPR001849">
    <property type="entry name" value="PH_domain"/>
</dbReference>
<comment type="caution">
    <text evidence="12">The sequence shown here is derived from an EMBL/GenBank/DDBJ whole genome shotgun (WGS) entry which is preliminary data.</text>
</comment>
<dbReference type="InterPro" id="IPR029061">
    <property type="entry name" value="THDP-binding"/>
</dbReference>
<dbReference type="FunFam" id="3.40.50.970:FF:000011">
    <property type="entry name" value="Pyruvate dehydrogenase E1 component"/>
    <property type="match status" value="1"/>
</dbReference>
<dbReference type="EC" id="1.2.4.1" evidence="3 9"/>
<evidence type="ECO:0000256" key="8">
    <source>
        <dbReference type="ARBA" id="ARBA00051231"/>
    </source>
</evidence>
<comment type="catalytic activity">
    <reaction evidence="8 9">
        <text>N(6)-[(R)-lipoyl]-L-lysyl-[protein] + pyruvate + H(+) = N(6)-[(R)-S(8)-acetyldihydrolipoyl]-L-lysyl-[protein] + CO2</text>
        <dbReference type="Rhea" id="RHEA:19189"/>
        <dbReference type="Rhea" id="RHEA-COMP:10474"/>
        <dbReference type="Rhea" id="RHEA-COMP:10478"/>
        <dbReference type="ChEBI" id="CHEBI:15361"/>
        <dbReference type="ChEBI" id="CHEBI:15378"/>
        <dbReference type="ChEBI" id="CHEBI:16526"/>
        <dbReference type="ChEBI" id="CHEBI:83099"/>
        <dbReference type="ChEBI" id="CHEBI:83111"/>
        <dbReference type="EC" id="1.2.4.1"/>
    </reaction>
</comment>
<dbReference type="GO" id="GO:0046872">
    <property type="term" value="F:metal ion binding"/>
    <property type="evidence" value="ECO:0007669"/>
    <property type="project" value="UniProtKB-KW"/>
</dbReference>
<dbReference type="AlphaFoldDB" id="A0AAJ1ICC4"/>
<comment type="cofactor">
    <cofactor evidence="1 9">
        <name>thiamine diphosphate</name>
        <dbReference type="ChEBI" id="CHEBI:58937"/>
    </cofactor>
</comment>
<dbReference type="SUPFAM" id="SSF52922">
    <property type="entry name" value="TK C-terminal domain-like"/>
    <property type="match status" value="1"/>
</dbReference>
<dbReference type="Gene3D" id="3.40.50.970">
    <property type="match status" value="2"/>
</dbReference>
<feature type="binding site" evidence="10">
    <location>
        <position position="266"/>
    </location>
    <ligand>
        <name>Mg(2+)</name>
        <dbReference type="ChEBI" id="CHEBI:18420"/>
    </ligand>
</feature>
<comment type="cofactor">
    <cofactor evidence="10">
        <name>Mg(2+)</name>
        <dbReference type="ChEBI" id="CHEBI:18420"/>
    </cofactor>
</comment>
<keyword evidence="5 9" id="KW-0560">Oxidoreductase</keyword>
<name>A0AAJ1ICC4_9SPIO</name>
<keyword evidence="7 9" id="KW-0670">Pyruvate</keyword>
<feature type="binding site" evidence="10">
    <location>
        <position position="268"/>
    </location>
    <ligand>
        <name>Mg(2+)</name>
        <dbReference type="ChEBI" id="CHEBI:18420"/>
    </ligand>
</feature>
<evidence type="ECO:0000256" key="7">
    <source>
        <dbReference type="ARBA" id="ARBA00023317"/>
    </source>
</evidence>
<dbReference type="NCBIfam" id="TIGR00759">
    <property type="entry name" value="aceE"/>
    <property type="match status" value="1"/>
</dbReference>
<evidence type="ECO:0000256" key="1">
    <source>
        <dbReference type="ARBA" id="ARBA00001964"/>
    </source>
</evidence>
<dbReference type="SUPFAM" id="SSF52518">
    <property type="entry name" value="Thiamin diphosphate-binding fold (THDP-binding)"/>
    <property type="match status" value="2"/>
</dbReference>
<dbReference type="PANTHER" id="PTHR43825:SF3">
    <property type="entry name" value="PYRUVATE DEHYDROGENASE E1 COMPONENT"/>
    <property type="match status" value="1"/>
</dbReference>
<evidence type="ECO:0000256" key="10">
    <source>
        <dbReference type="PIRSR" id="PIRSR000156-1"/>
    </source>
</evidence>
<evidence type="ECO:0000256" key="9">
    <source>
        <dbReference type="PIRNR" id="PIRNR000156"/>
    </source>
</evidence>
<evidence type="ECO:0000259" key="11">
    <source>
        <dbReference type="PROSITE" id="PS50003"/>
    </source>
</evidence>
<protein>
    <recommendedName>
        <fullName evidence="4 9">Pyruvate dehydrogenase E1 component</fullName>
        <ecNumber evidence="3 9">1.2.4.1</ecNumber>
    </recommendedName>
</protein>
<dbReference type="GO" id="GO:0004739">
    <property type="term" value="F:pyruvate dehydrogenase (acetyl-transferring) activity"/>
    <property type="evidence" value="ECO:0007669"/>
    <property type="project" value="UniProtKB-EC"/>
</dbReference>
<dbReference type="InterPro" id="IPR055152">
    <property type="entry name" value="Transketolase-like_C_2"/>
</dbReference>
<evidence type="ECO:0000256" key="4">
    <source>
        <dbReference type="ARBA" id="ARBA00017172"/>
    </source>
</evidence>
<dbReference type="InterPro" id="IPR041621">
    <property type="entry name" value="PDH_E1_M"/>
</dbReference>
<dbReference type="PANTHER" id="PTHR43825">
    <property type="entry name" value="PYRUVATE DEHYDROGENASE E1 COMPONENT"/>
    <property type="match status" value="1"/>
</dbReference>
<evidence type="ECO:0000256" key="5">
    <source>
        <dbReference type="ARBA" id="ARBA00023002"/>
    </source>
</evidence>
<dbReference type="Proteomes" id="UP001221217">
    <property type="component" value="Unassembled WGS sequence"/>
</dbReference>
<dbReference type="InterPro" id="IPR005474">
    <property type="entry name" value="Transketolase_N"/>
</dbReference>
<keyword evidence="10" id="KW-0460">Magnesium</keyword>
<dbReference type="InterPro" id="IPR004660">
    <property type="entry name" value="PDH_E1"/>
</dbReference>
<proteinExistence type="predicted"/>
<keyword evidence="10" id="KW-0479">Metal-binding</keyword>